<reference evidence="1 2" key="1">
    <citation type="submission" date="2017-03" db="EMBL/GenBank/DDBJ databases">
        <authorList>
            <person name="Afonso C.L."/>
            <person name="Miller P.J."/>
            <person name="Scott M.A."/>
            <person name="Spackman E."/>
            <person name="Goraichik I."/>
            <person name="Dimitrov K.M."/>
            <person name="Suarez D.L."/>
            <person name="Swayne D.E."/>
        </authorList>
    </citation>
    <scope>NUCLEOTIDE SEQUENCE [LARGE SCALE GENOMIC DNA]</scope>
    <source>
        <strain evidence="1">SB41UT1</strain>
    </source>
</reference>
<accession>A0A1X7AG22</accession>
<dbReference type="Pfam" id="PF06853">
    <property type="entry name" value="DUF1249"/>
    <property type="match status" value="1"/>
</dbReference>
<sequence>MRGTARSTVPALTAPSSISRPARYKMDLAGLQAVCEANYRQLFKVAQDALCAQKGSVKLLSSEWMNHSSKAHLEVLEQTRYTSLVALSLTSRLHDWLTLPQMQIRLYHDVQMAEVVSADHYRNLSAVYEYPNPAMHLPDEKHQLNLLLAEWLAHFLETGLSTEPLSKKLPT</sequence>
<organism evidence="1 2">
    <name type="scientific">Parendozoicomonas haliclonae</name>
    <dbReference type="NCBI Taxonomy" id="1960125"/>
    <lineage>
        <taxon>Bacteria</taxon>
        <taxon>Pseudomonadati</taxon>
        <taxon>Pseudomonadota</taxon>
        <taxon>Gammaproteobacteria</taxon>
        <taxon>Oceanospirillales</taxon>
        <taxon>Endozoicomonadaceae</taxon>
        <taxon>Parendozoicomonas</taxon>
    </lineage>
</organism>
<evidence type="ECO:0000313" key="1">
    <source>
        <dbReference type="EMBL" id="SMA37770.1"/>
    </source>
</evidence>
<proteinExistence type="predicted"/>
<protein>
    <submittedName>
        <fullName evidence="1">Putative dehydrogenase</fullName>
    </submittedName>
</protein>
<gene>
    <name evidence="1" type="ORF">EHSB41UT_00786</name>
</gene>
<dbReference type="EMBL" id="FWPT01000002">
    <property type="protein sequence ID" value="SMA37770.1"/>
    <property type="molecule type" value="Genomic_DNA"/>
</dbReference>
<dbReference type="PANTHER" id="PTHR38774">
    <property type="entry name" value="CYTOPLASMIC PROTEIN-RELATED"/>
    <property type="match status" value="1"/>
</dbReference>
<dbReference type="PANTHER" id="PTHR38774:SF1">
    <property type="entry name" value="CYTOPLASMIC PROTEIN"/>
    <property type="match status" value="1"/>
</dbReference>
<evidence type="ECO:0000313" key="2">
    <source>
        <dbReference type="Proteomes" id="UP000196573"/>
    </source>
</evidence>
<keyword evidence="2" id="KW-1185">Reference proteome</keyword>
<name>A0A1X7AG22_9GAMM</name>
<dbReference type="Proteomes" id="UP000196573">
    <property type="component" value="Unassembled WGS sequence"/>
</dbReference>
<dbReference type="InterPro" id="IPR009659">
    <property type="entry name" value="DUF1249"/>
</dbReference>
<dbReference type="AlphaFoldDB" id="A0A1X7AG22"/>